<dbReference type="SMART" id="SM01360">
    <property type="entry name" value="A2M"/>
    <property type="match status" value="1"/>
</dbReference>
<dbReference type="PANTHER" id="PTHR40094:SF1">
    <property type="entry name" value="UBIQUITIN DOMAIN-CONTAINING PROTEIN"/>
    <property type="match status" value="1"/>
</dbReference>
<dbReference type="Gene3D" id="2.60.40.1930">
    <property type="match status" value="1"/>
</dbReference>
<dbReference type="PANTHER" id="PTHR40094">
    <property type="entry name" value="ALPHA-2-MACROGLOBULIN HOMOLOG"/>
    <property type="match status" value="1"/>
</dbReference>
<dbReference type="Pfam" id="PF17962">
    <property type="entry name" value="bMG6"/>
    <property type="match status" value="1"/>
</dbReference>
<dbReference type="CDD" id="cd02891">
    <property type="entry name" value="A2M_like"/>
    <property type="match status" value="1"/>
</dbReference>
<protein>
    <recommendedName>
        <fullName evidence="8">Alpha-2-macroglobulin</fullName>
    </recommendedName>
</protein>
<name>A0A7H0VIU0_9FLAO</name>
<dbReference type="EMBL" id="CP060139">
    <property type="protein sequence ID" value="QNR25638.1"/>
    <property type="molecule type" value="Genomic_DNA"/>
</dbReference>
<comment type="similarity">
    <text evidence="1">Belongs to the protease inhibitor I39 (alpha-2-macroglobulin) family. Bacterial alpha-2-macroglobulin subfamily.</text>
</comment>
<evidence type="ECO:0000259" key="4">
    <source>
        <dbReference type="SMART" id="SM01359"/>
    </source>
</evidence>
<accession>A0A7H0VIU0</accession>
<keyword evidence="7" id="KW-1185">Reference proteome</keyword>
<dbReference type="Gene3D" id="1.50.10.20">
    <property type="match status" value="1"/>
</dbReference>
<dbReference type="Proteomes" id="UP000516305">
    <property type="component" value="Chromosome"/>
</dbReference>
<dbReference type="PROSITE" id="PS51257">
    <property type="entry name" value="PROKAR_LIPOPROTEIN"/>
    <property type="match status" value="1"/>
</dbReference>
<evidence type="ECO:0000259" key="5">
    <source>
        <dbReference type="SMART" id="SM01360"/>
    </source>
</evidence>
<dbReference type="InterPro" id="IPR051802">
    <property type="entry name" value="YfhM-like"/>
</dbReference>
<dbReference type="InterPro" id="IPR008930">
    <property type="entry name" value="Terpenoid_cyclase/PrenylTrfase"/>
</dbReference>
<evidence type="ECO:0000256" key="3">
    <source>
        <dbReference type="SAM" id="SignalP"/>
    </source>
</evidence>
<evidence type="ECO:0008006" key="8">
    <source>
        <dbReference type="Google" id="ProtNLM"/>
    </source>
</evidence>
<dbReference type="InterPro" id="IPR041462">
    <property type="entry name" value="Bact_A2M_MG6"/>
</dbReference>
<proteinExistence type="inferred from homology"/>
<dbReference type="Pfam" id="PF11974">
    <property type="entry name" value="bMG3"/>
    <property type="match status" value="1"/>
</dbReference>
<dbReference type="Pfam" id="PF01835">
    <property type="entry name" value="MG2"/>
    <property type="match status" value="1"/>
</dbReference>
<keyword evidence="2 3" id="KW-0732">Signal</keyword>
<organism evidence="6 7">
    <name type="scientific">Croceimicrobium hydrocarbonivorans</name>
    <dbReference type="NCBI Taxonomy" id="2761580"/>
    <lineage>
        <taxon>Bacteria</taxon>
        <taxon>Pseudomonadati</taxon>
        <taxon>Bacteroidota</taxon>
        <taxon>Flavobacteriia</taxon>
        <taxon>Flavobacteriales</taxon>
        <taxon>Owenweeksiaceae</taxon>
        <taxon>Croceimicrobium</taxon>
    </lineage>
</organism>
<gene>
    <name evidence="6" type="ORF">H4K34_07290</name>
</gene>
<evidence type="ECO:0000313" key="7">
    <source>
        <dbReference type="Proteomes" id="UP000516305"/>
    </source>
</evidence>
<dbReference type="Pfam" id="PF17972">
    <property type="entry name" value="bMG5"/>
    <property type="match status" value="1"/>
</dbReference>
<dbReference type="InterPro" id="IPR021868">
    <property type="entry name" value="Alpha_2_Macroglob_MG3"/>
</dbReference>
<feature type="chain" id="PRO_5028975781" description="Alpha-2-macroglobulin" evidence="3">
    <location>
        <begin position="21"/>
        <end position="1826"/>
    </location>
</feature>
<feature type="domain" description="Alpha-2-macroglobulin bait region" evidence="4">
    <location>
        <begin position="965"/>
        <end position="1107"/>
    </location>
</feature>
<feature type="domain" description="Alpha-2-macroglobulin" evidence="5">
    <location>
        <begin position="1170"/>
        <end position="1260"/>
    </location>
</feature>
<dbReference type="InterPro" id="IPR041246">
    <property type="entry name" value="Bact_MG10"/>
</dbReference>
<dbReference type="GO" id="GO:0004866">
    <property type="term" value="F:endopeptidase inhibitor activity"/>
    <property type="evidence" value="ECO:0007669"/>
    <property type="project" value="InterPro"/>
</dbReference>
<evidence type="ECO:0000256" key="1">
    <source>
        <dbReference type="ARBA" id="ARBA00010556"/>
    </source>
</evidence>
<dbReference type="SMART" id="SM01359">
    <property type="entry name" value="A2M_N_2"/>
    <property type="match status" value="1"/>
</dbReference>
<dbReference type="RefSeq" id="WP_210760164.1">
    <property type="nucleotide sequence ID" value="NZ_CP060139.1"/>
</dbReference>
<sequence>MTFRRLSLLLLSLFILSCNNQPEIPENDPAFADYILAHTSGVISAYSEIEIHLAQDLNPGVEPGTPIEAKIFDFSPDIKGQAVWESSSEIRFKPEESLKPGQHYSAEFELGSLTTVESKLKTFEFAFQAIEQSYALLQFHIEPYQAKNPALNVLKGEINTADLSHAEELSEALKFEGIESSSIHWNPGSDEHRWLFSIDSIERKEKASEIPILHKSKEIGSLRVPSLSDFEVIGVYVQQLPVQKISISFSDPLSEKQSTSGMFQVDGEDVASLEIEGSVVHLYPKSRKTGTVALKIYPGLKNILGYKFPKEYITQVSFQARKPEIRFVNSGTIIPTKGSVNIPFQAVSLRAVDLKVYQIFANKVHQFLQINKLSGKRELRRVARPIHRERIELDGEGLNLQEWNNFAIDLDRIIERQPGAIYRIEIDYQKAYSLYPCEGDENSELQSLEAENWDEPEEVFDEDYYDYWYFDGYDYSERDNPCHISYYNRSRKIERNVLASDIGLVVKGTDKEWYAYAQRISSTSSLNGVKIKYYNYQGQLIKEGVTDGDGYLRLDLDTRPFLVVAESGSERAYLSLENSSSLSVSSFAVGGRDVSTGIEGMIYTERGIWRPGDTLFLDFILNDTKNPLPASHPIVLTLKDPRGQEVYRTVQPRKSVQIFSFPVTTSKEAITGNYSAQIKVGGKSFYKSLPIETIQPNRLDITLSAPAEIIDGSQRGETEIKLEAEWLTGASASDLQAEVRASISGNPRAFADKHPLFDFYDESRSVPSMSGNEIFNDKLDATGMADITADLGYLKNSPGMLRLNMGTKVFEPGGRFSINSTSLELAPFKNFVGIQMPETNKYGYLETEKDHPVGLIRVNQKGEAVNGKVKVSVYKVSWSWWWSAQRGNATYLNNSSNNRIASEEVELVNGRGRYTLNIPDDHWGRLYIVVEDPESGHRSSSLAYVDWGWGRDRSGRAGGESVSVLNVQTDKDNYQVGETAKISVPSAAGGRLILSYENATGQITQKVLATNAGSTVHELKITPEMAPNCYAHAMILQPHSSKGNDLPLRLYGIIPIMVEDPATHLHPQIEAPEKIRPNSEYNIKVSEKNGVAMEYTLAVVDEGLLGLNNFQSPDPWPYFYSKIALGLRTWDLYDEVIGGFSGEIAKMLAIGGDGALLESNEEDADRFVPVVRHLGPFKLKAGEKANHKLQMPNYIGNVRVMVVAANDKEAYGAADTNIRVKQPLMVQMTVPRVLGPEEELLVPVTVFAMEEGIKDVNLELSSTGKIELIDRNKKVTFSKTGQQTVYFKAKVKRALGKGSLKITAKSGAEKSFEETEIAVRSPMRRQKQFHDAILEDSNPVSYKAEPFGIAGSNKLTVEVSSLPKMNLSERLEYLIGYPHGCLEQTTSKCFAQLNLNKWIKLDANQKAAIESNIQAGLSKLRTLQLGEGGFRYWPGQNYANAWASTYVGHFMLSAEKAGYKLPVGMKDSYLRFARKAAREWNNNNHYSYNNDFNQAYRLYVLALAGRPELGAMTRLKNRNDLTRSAAFRLAAAYALVGEKEAARALLQAHDYTEAEDRYYYYCYGSATRSLAMQMETFYAMGDKEEALRLAKEIADKLSDGWHSTQTIAYTLQAMSQVFGGGTEKMDFELVVNGKTRRISSDLSVFQYEDAAFEKAQDISVKSLNGQSLYLTVMREGLPVYGSETANSSRIDMTVQYLDQSGNKLDPSALKIGTPIIAKVTLQRLSLSKDYENLAVSQLFPSGWEITNNRVLAGGDDTETYFDYQDIRDDRVLTYYNGYRTPRMTIQVELTATYPGKWYLPPTWAEAMYEGSINANNVGQWVEVLVD</sequence>
<evidence type="ECO:0000256" key="2">
    <source>
        <dbReference type="ARBA" id="ARBA00022729"/>
    </source>
</evidence>
<evidence type="ECO:0000313" key="6">
    <source>
        <dbReference type="EMBL" id="QNR25638.1"/>
    </source>
</evidence>
<dbReference type="InterPro" id="IPR001599">
    <property type="entry name" value="Macroglobln_a2"/>
</dbReference>
<dbReference type="Pfam" id="PF17973">
    <property type="entry name" value="bMG10"/>
    <property type="match status" value="1"/>
</dbReference>
<dbReference type="KEGG" id="chyd:H4K34_07290"/>
<dbReference type="InterPro" id="IPR011625">
    <property type="entry name" value="A2M_N_BRD"/>
</dbReference>
<feature type="signal peptide" evidence="3">
    <location>
        <begin position="1"/>
        <end position="20"/>
    </location>
</feature>
<dbReference type="SUPFAM" id="SSF48239">
    <property type="entry name" value="Terpenoid cyclases/Protein prenyltransferases"/>
    <property type="match status" value="1"/>
</dbReference>
<dbReference type="SMART" id="SM01419">
    <property type="entry name" value="Thiol-ester_cl"/>
    <property type="match status" value="1"/>
</dbReference>
<dbReference type="Pfam" id="PF00207">
    <property type="entry name" value="A2M"/>
    <property type="match status" value="1"/>
</dbReference>
<dbReference type="InterPro" id="IPR002890">
    <property type="entry name" value="MG2"/>
</dbReference>
<dbReference type="InterPro" id="IPR047565">
    <property type="entry name" value="Alpha-macroglob_thiol-ester_cl"/>
</dbReference>
<dbReference type="InterPro" id="IPR041203">
    <property type="entry name" value="Bact_A2M_MG5"/>
</dbReference>
<reference evidence="6 7" key="1">
    <citation type="submission" date="2020-08" db="EMBL/GenBank/DDBJ databases">
        <title>Croceimicrobium hydrocarbonivorans gen. nov., sp. nov., a novel marine bacterium isolated from a bacterial consortium that degrades polyethylene terephthalate.</title>
        <authorList>
            <person name="Liu R."/>
        </authorList>
    </citation>
    <scope>NUCLEOTIDE SEQUENCE [LARGE SCALE GENOMIC DNA]</scope>
    <source>
        <strain evidence="6 7">A20-9</strain>
    </source>
</reference>
<dbReference type="Pfam" id="PF07703">
    <property type="entry name" value="A2M_BRD"/>
    <property type="match status" value="1"/>
</dbReference>